<gene>
    <name evidence="9" type="ordered locus">Desdi_0884</name>
</gene>
<dbReference type="AlphaFoldDB" id="L0F5E2"/>
<accession>L0F5E2</accession>
<dbReference type="OrthoDB" id="9775268at2"/>
<dbReference type="InterPro" id="IPR011701">
    <property type="entry name" value="MFS"/>
</dbReference>
<evidence type="ECO:0000256" key="5">
    <source>
        <dbReference type="ARBA" id="ARBA00022989"/>
    </source>
</evidence>
<name>L0F5E2_DESDL</name>
<dbReference type="InterPro" id="IPR036259">
    <property type="entry name" value="MFS_trans_sf"/>
</dbReference>
<feature type="transmembrane region" description="Helical" evidence="7">
    <location>
        <begin position="379"/>
        <end position="398"/>
    </location>
</feature>
<keyword evidence="5 7" id="KW-1133">Transmembrane helix</keyword>
<dbReference type="KEGG" id="ddl:Desdi_0884"/>
<dbReference type="eggNOG" id="COG2814">
    <property type="taxonomic scope" value="Bacteria"/>
</dbReference>
<feature type="transmembrane region" description="Helical" evidence="7">
    <location>
        <begin position="230"/>
        <end position="248"/>
    </location>
</feature>
<evidence type="ECO:0000313" key="9">
    <source>
        <dbReference type="EMBL" id="AGA68407.1"/>
    </source>
</evidence>
<dbReference type="InterPro" id="IPR020846">
    <property type="entry name" value="MFS_dom"/>
</dbReference>
<dbReference type="GO" id="GO:0005886">
    <property type="term" value="C:plasma membrane"/>
    <property type="evidence" value="ECO:0007669"/>
    <property type="project" value="UniProtKB-SubCell"/>
</dbReference>
<evidence type="ECO:0000256" key="7">
    <source>
        <dbReference type="SAM" id="Phobius"/>
    </source>
</evidence>
<evidence type="ECO:0000259" key="8">
    <source>
        <dbReference type="PROSITE" id="PS50850"/>
    </source>
</evidence>
<feature type="domain" description="Major facilitator superfamily (MFS) profile" evidence="8">
    <location>
        <begin position="1"/>
        <end position="200"/>
    </location>
</feature>
<organism evidence="9 10">
    <name type="scientific">Desulfitobacterium dichloroeliminans (strain LMG P-21439 / DCA1)</name>
    <dbReference type="NCBI Taxonomy" id="871963"/>
    <lineage>
        <taxon>Bacteria</taxon>
        <taxon>Bacillati</taxon>
        <taxon>Bacillota</taxon>
        <taxon>Clostridia</taxon>
        <taxon>Eubacteriales</taxon>
        <taxon>Desulfitobacteriaceae</taxon>
        <taxon>Desulfitobacterium</taxon>
    </lineage>
</organism>
<dbReference type="SUPFAM" id="SSF103473">
    <property type="entry name" value="MFS general substrate transporter"/>
    <property type="match status" value="1"/>
</dbReference>
<dbReference type="Gene3D" id="1.20.1250.20">
    <property type="entry name" value="MFS general substrate transporter like domains"/>
    <property type="match status" value="1"/>
</dbReference>
<dbReference type="GO" id="GO:0022857">
    <property type="term" value="F:transmembrane transporter activity"/>
    <property type="evidence" value="ECO:0007669"/>
    <property type="project" value="InterPro"/>
</dbReference>
<keyword evidence="4 7" id="KW-0812">Transmembrane</keyword>
<dbReference type="RefSeq" id="WP_015261408.1">
    <property type="nucleotide sequence ID" value="NC_019903.1"/>
</dbReference>
<evidence type="ECO:0000256" key="6">
    <source>
        <dbReference type="ARBA" id="ARBA00023136"/>
    </source>
</evidence>
<comment type="subcellular location">
    <subcellularLocation>
        <location evidence="1">Cell membrane</location>
        <topology evidence="1">Multi-pass membrane protein</topology>
    </subcellularLocation>
</comment>
<keyword evidence="3" id="KW-1003">Cell membrane</keyword>
<keyword evidence="6 7" id="KW-0472">Membrane</keyword>
<sequence>MERISLDSKQDWKKNIILFLTSQTISLFGSSLVQYSIMWYIILKTQSGIMMMISIICGFLPTFFLSPFAGVWADRYNRKTLIILADSMIATCTLILALLFYAGYDMMWLLFAMSAIRALGAAVQMPAIGAFLPQLVPEEQLTRVNAVNGSIQSAVMLISPLLSGALMSVTSLEVIFMIDVLTATVAIVFLLLFLHVPAHRKAQEKQSVSYFGDMVEGIRYINSHAFLKKFFLFCAGFMILAAPAAFLTPLHVTRAFGVDVWRLTALEVTFSIGMMVGGILMAAWGGFKNRVYSMTLGTLMFGVCTVALGVTPNFWVYLLFMSLIGVAMPIFNTPSYVMLQEKVEPDFLGRVFGVLSMISSTMMPLGMLVFGPLADIVPIEYMLLGTGVLIFFESFFLLGSKVLVEAGKPNVKADPS</sequence>
<feature type="transmembrane region" description="Helical" evidence="7">
    <location>
        <begin position="174"/>
        <end position="196"/>
    </location>
</feature>
<keyword evidence="10" id="KW-1185">Reference proteome</keyword>
<feature type="transmembrane region" description="Helical" evidence="7">
    <location>
        <begin position="351"/>
        <end position="373"/>
    </location>
</feature>
<feature type="transmembrane region" description="Helical" evidence="7">
    <location>
        <begin position="48"/>
        <end position="69"/>
    </location>
</feature>
<evidence type="ECO:0000256" key="1">
    <source>
        <dbReference type="ARBA" id="ARBA00004651"/>
    </source>
</evidence>
<evidence type="ECO:0000313" key="10">
    <source>
        <dbReference type="Proteomes" id="UP000010797"/>
    </source>
</evidence>
<protein>
    <submittedName>
        <fullName evidence="9">Major Facilitator Superfamily transporter</fullName>
    </submittedName>
</protein>
<dbReference type="Proteomes" id="UP000010797">
    <property type="component" value="Chromosome"/>
</dbReference>
<keyword evidence="2" id="KW-0813">Transport</keyword>
<evidence type="ECO:0000256" key="2">
    <source>
        <dbReference type="ARBA" id="ARBA00022448"/>
    </source>
</evidence>
<dbReference type="CDD" id="cd06173">
    <property type="entry name" value="MFS_MefA_like"/>
    <property type="match status" value="1"/>
</dbReference>
<feature type="transmembrane region" description="Helical" evidence="7">
    <location>
        <begin position="16"/>
        <end position="42"/>
    </location>
</feature>
<feature type="transmembrane region" description="Helical" evidence="7">
    <location>
        <begin position="260"/>
        <end position="284"/>
    </location>
</feature>
<evidence type="ECO:0000256" key="3">
    <source>
        <dbReference type="ARBA" id="ARBA00022475"/>
    </source>
</evidence>
<evidence type="ECO:0000256" key="4">
    <source>
        <dbReference type="ARBA" id="ARBA00022692"/>
    </source>
</evidence>
<dbReference type="STRING" id="871963.Desdi_0884"/>
<feature type="transmembrane region" description="Helical" evidence="7">
    <location>
        <begin position="316"/>
        <end position="339"/>
    </location>
</feature>
<dbReference type="PROSITE" id="PS50850">
    <property type="entry name" value="MFS"/>
    <property type="match status" value="2"/>
</dbReference>
<feature type="transmembrane region" description="Helical" evidence="7">
    <location>
        <begin position="81"/>
        <end position="102"/>
    </location>
</feature>
<dbReference type="Pfam" id="PF07690">
    <property type="entry name" value="MFS_1"/>
    <property type="match status" value="1"/>
</dbReference>
<proteinExistence type="predicted"/>
<dbReference type="EMBL" id="CP003344">
    <property type="protein sequence ID" value="AGA68407.1"/>
    <property type="molecule type" value="Genomic_DNA"/>
</dbReference>
<reference evidence="10" key="1">
    <citation type="submission" date="2012-02" db="EMBL/GenBank/DDBJ databases">
        <title>Complete sequence of Desulfitobacterium dichloroeliminans LMG P-21439.</title>
        <authorList>
            <person name="Lucas S."/>
            <person name="Han J."/>
            <person name="Lapidus A."/>
            <person name="Cheng J.-F."/>
            <person name="Goodwin L."/>
            <person name="Pitluck S."/>
            <person name="Peters L."/>
            <person name="Ovchinnikova G."/>
            <person name="Teshima H."/>
            <person name="Detter J.C."/>
            <person name="Han C."/>
            <person name="Tapia R."/>
            <person name="Land M."/>
            <person name="Hauser L."/>
            <person name="Kyrpides N."/>
            <person name="Ivanova N."/>
            <person name="Pagani I."/>
            <person name="Kruse T."/>
            <person name="de Vos W.M."/>
            <person name="Boon N."/>
            <person name="Smidt H."/>
            <person name="Woyke T."/>
        </authorList>
    </citation>
    <scope>NUCLEOTIDE SEQUENCE [LARGE SCALE GENOMIC DNA]</scope>
    <source>
        <strain evidence="10">LMG P-21439 / DCA1</strain>
    </source>
</reference>
<dbReference type="PANTHER" id="PTHR43266:SF10">
    <property type="entry name" value="BACILYSIN EXPORTER BACE-RELATED"/>
    <property type="match status" value="1"/>
</dbReference>
<feature type="transmembrane region" description="Helical" evidence="7">
    <location>
        <begin position="291"/>
        <end position="310"/>
    </location>
</feature>
<feature type="domain" description="Major facilitator superfamily (MFS) profile" evidence="8">
    <location>
        <begin position="221"/>
        <end position="416"/>
    </location>
</feature>
<dbReference type="PANTHER" id="PTHR43266">
    <property type="entry name" value="MACROLIDE-EFFLUX PROTEIN"/>
    <property type="match status" value="1"/>
</dbReference>
<dbReference type="HOGENOM" id="CLU_034180_16_0_9"/>